<protein>
    <submittedName>
        <fullName evidence="2">Integral membrane protein CcmA</fullName>
    </submittedName>
</protein>
<dbReference type="PANTHER" id="PTHR35024">
    <property type="entry name" value="HYPOTHETICAL CYTOSOLIC PROTEIN"/>
    <property type="match status" value="1"/>
</dbReference>
<dbReference type="RefSeq" id="WP_036310992.1">
    <property type="nucleotide sequence ID" value="NZ_JRQD01000001.1"/>
</dbReference>
<dbReference type="Pfam" id="PF04519">
    <property type="entry name" value="Bactofilin"/>
    <property type="match status" value="1"/>
</dbReference>
<dbReference type="AlphaFoldDB" id="A0A0A0BIU0"/>
<gene>
    <name evidence="2" type="ORF">LP43_0166</name>
</gene>
<dbReference type="Proteomes" id="UP000029999">
    <property type="component" value="Unassembled WGS sequence"/>
</dbReference>
<dbReference type="InterPro" id="IPR007607">
    <property type="entry name" value="BacA/B"/>
</dbReference>
<dbReference type="EMBL" id="JRQD01000001">
    <property type="protein sequence ID" value="KGM07750.1"/>
    <property type="molecule type" value="Genomic_DNA"/>
</dbReference>
<evidence type="ECO:0000313" key="2">
    <source>
        <dbReference type="EMBL" id="KGM07750.1"/>
    </source>
</evidence>
<evidence type="ECO:0000256" key="1">
    <source>
        <dbReference type="ARBA" id="ARBA00044755"/>
    </source>
</evidence>
<organism evidence="2 3">
    <name type="scientific">Methylophaga thiooxydans</name>
    <dbReference type="NCBI Taxonomy" id="392484"/>
    <lineage>
        <taxon>Bacteria</taxon>
        <taxon>Pseudomonadati</taxon>
        <taxon>Pseudomonadota</taxon>
        <taxon>Gammaproteobacteria</taxon>
        <taxon>Thiotrichales</taxon>
        <taxon>Piscirickettsiaceae</taxon>
        <taxon>Methylophaga</taxon>
    </lineage>
</organism>
<name>A0A0A0BIU0_9GAMM</name>
<evidence type="ECO:0000313" key="3">
    <source>
        <dbReference type="Proteomes" id="UP000029999"/>
    </source>
</evidence>
<comment type="caution">
    <text evidence="2">The sequence shown here is derived from an EMBL/GenBank/DDBJ whole genome shotgun (WGS) entry which is preliminary data.</text>
</comment>
<reference evidence="2 3" key="1">
    <citation type="submission" date="2014-09" db="EMBL/GenBank/DDBJ databases">
        <authorList>
            <person name="Grob C."/>
            <person name="Taubert M."/>
            <person name="Howat A.M."/>
            <person name="Burns O.J."/>
            <person name="Dixon J.L."/>
            <person name="Chen Y."/>
            <person name="Murrell J.C."/>
        </authorList>
    </citation>
    <scope>NUCLEOTIDE SEQUENCE [LARGE SCALE GENOMIC DNA]</scope>
    <source>
        <strain evidence="2">L4</strain>
    </source>
</reference>
<sequence>MFKKSKPKKTKSTTRIDTLIGRHTHIKGDVSFSGGLRIDGSISGNINATTDEASLLTLSDHGSIEGEVRVPNLVINGEINGNVYVSQHVELAPKARIHGNLYYRMLEMAMGAEVNGHLIRAQEDSEDILQVEHEVFDEETQYHLEQKA</sequence>
<accession>A0A0A0BIU0</accession>
<dbReference type="STRING" id="392484.LP43_0166"/>
<proteinExistence type="inferred from homology"/>
<comment type="similarity">
    <text evidence="1">Belongs to the bactofilin family.</text>
</comment>
<dbReference type="PANTHER" id="PTHR35024:SF4">
    <property type="entry name" value="POLYMER-FORMING CYTOSKELETAL PROTEIN"/>
    <property type="match status" value="1"/>
</dbReference>